<evidence type="ECO:0000256" key="1">
    <source>
        <dbReference type="SAM" id="MobiDB-lite"/>
    </source>
</evidence>
<organism evidence="3">
    <name type="scientific">Schizophyllum commune (strain H4-8 / FGSC 9210)</name>
    <name type="common">Split gill fungus</name>
    <dbReference type="NCBI Taxonomy" id="578458"/>
    <lineage>
        <taxon>Eukaryota</taxon>
        <taxon>Fungi</taxon>
        <taxon>Dikarya</taxon>
        <taxon>Basidiomycota</taxon>
        <taxon>Agaricomycotina</taxon>
        <taxon>Agaricomycetes</taxon>
        <taxon>Agaricomycetidae</taxon>
        <taxon>Agaricales</taxon>
        <taxon>Schizophyllaceae</taxon>
        <taxon>Schizophyllum</taxon>
    </lineage>
</organism>
<feature type="region of interest" description="Disordered" evidence="1">
    <location>
        <begin position="254"/>
        <end position="282"/>
    </location>
</feature>
<dbReference type="OrthoDB" id="10340085at2759"/>
<accession>D8QGU6</accession>
<reference evidence="2 3" key="1">
    <citation type="journal article" date="2010" name="Nat. Biotechnol.">
        <title>Genome sequence of the model mushroom Schizophyllum commune.</title>
        <authorList>
            <person name="Ohm R.A."/>
            <person name="de Jong J.F."/>
            <person name="Lugones L.G."/>
            <person name="Aerts A."/>
            <person name="Kothe E."/>
            <person name="Stajich J.E."/>
            <person name="de Vries R.P."/>
            <person name="Record E."/>
            <person name="Levasseur A."/>
            <person name="Baker S.E."/>
            <person name="Bartholomew K.A."/>
            <person name="Coutinho P.M."/>
            <person name="Erdmann S."/>
            <person name="Fowler T.J."/>
            <person name="Gathman A.C."/>
            <person name="Lombard V."/>
            <person name="Henrissat B."/>
            <person name="Knabe N."/>
            <person name="Kuees U."/>
            <person name="Lilly W.W."/>
            <person name="Lindquist E."/>
            <person name="Lucas S."/>
            <person name="Magnuson J.K."/>
            <person name="Piumi F."/>
            <person name="Raudaskoski M."/>
            <person name="Salamov A."/>
            <person name="Schmutz J."/>
            <person name="Schwarze F.W.M.R."/>
            <person name="vanKuyk P.A."/>
            <person name="Horton J.S."/>
            <person name="Grigoriev I.V."/>
            <person name="Woesten H.A.B."/>
        </authorList>
    </citation>
    <scope>NUCLEOTIDE SEQUENCE [LARGE SCALE GENOMIC DNA]</scope>
    <source>
        <strain evidence="3">H4-8 / FGSC 9210</strain>
    </source>
</reference>
<name>D8QGU6_SCHCM</name>
<dbReference type="VEuPathDB" id="FungiDB:SCHCODRAFT_02554005"/>
<dbReference type="eggNOG" id="ENOG502SZG8">
    <property type="taxonomic scope" value="Eukaryota"/>
</dbReference>
<proteinExistence type="predicted"/>
<keyword evidence="3" id="KW-1185">Reference proteome</keyword>
<dbReference type="AlphaFoldDB" id="D8QGU6"/>
<protein>
    <recommendedName>
        <fullName evidence="4">HNH nuclease domain-containing protein</fullName>
    </recommendedName>
</protein>
<sequence length="384" mass="43627">MTVVLSQDISTCRNMHSLPVTDFRLVDLDPGLYRRQIEHFEYYWGLEKGQVDLASSLNHVELRQDMAEKLEDCDWVIIPTQEIIRTVHALAEYNMTAGLRARKNILRELGQGPFEYEFVPLYLLQRRPQLFVDDGSRIKAKRAPYKAMPCLRSLAHPLFVIWFASMQLDSCAALVMEEDRARALMDSVGNIVMCWLEEPPEEFLVGQDVWRQHRHPLSDDGHEAVLTLGGENTRRTTRALCKQRKTGKVARPYARLDPRSPNRRCALPRPGTRSDDEQGSTQYTSMEHRAWLDGVARETNIDPTPHNSLSTEDETRQDVLLAGYREEIARDAADALNPSHSVLLSSGLIIGNGLDWSGYSSNNWAMRVHGICLLGKEPFGKGSK</sequence>
<dbReference type="HOGENOM" id="CLU_681779_0_0_1"/>
<dbReference type="KEGG" id="scm:SCHCO_02554005"/>
<evidence type="ECO:0008006" key="4">
    <source>
        <dbReference type="Google" id="ProtNLM"/>
    </source>
</evidence>
<dbReference type="EMBL" id="GL377312">
    <property type="protein sequence ID" value="EFI92827.1"/>
    <property type="molecule type" value="Genomic_DNA"/>
</dbReference>
<evidence type="ECO:0000313" key="3">
    <source>
        <dbReference type="Proteomes" id="UP000007431"/>
    </source>
</evidence>
<dbReference type="InParanoid" id="D8QGU6"/>
<dbReference type="GeneID" id="9597232"/>
<gene>
    <name evidence="2" type="ORF">SCHCODRAFT_237690</name>
</gene>
<dbReference type="Proteomes" id="UP000007431">
    <property type="component" value="Unassembled WGS sequence"/>
</dbReference>
<evidence type="ECO:0000313" key="2">
    <source>
        <dbReference type="EMBL" id="EFI92827.1"/>
    </source>
</evidence>